<dbReference type="GO" id="GO:0016787">
    <property type="term" value="F:hydrolase activity"/>
    <property type="evidence" value="ECO:0007669"/>
    <property type="project" value="UniProtKB-KW"/>
</dbReference>
<evidence type="ECO:0000313" key="3">
    <source>
        <dbReference type="EMBL" id="MBT9314694.1"/>
    </source>
</evidence>
<feature type="domain" description="Isochorismatase-like" evidence="2">
    <location>
        <begin position="6"/>
        <end position="191"/>
    </location>
</feature>
<dbReference type="Pfam" id="PF00857">
    <property type="entry name" value="Isochorismatase"/>
    <property type="match status" value="1"/>
</dbReference>
<reference evidence="3" key="1">
    <citation type="submission" date="2020-11" db="EMBL/GenBank/DDBJ databases">
        <authorList>
            <person name="Konstantinou D."/>
            <person name="Gkelis S."/>
            <person name="Popin R."/>
            <person name="Fewer D."/>
            <person name="Sivonen K."/>
        </authorList>
    </citation>
    <scope>NUCLEOTIDE SEQUENCE</scope>
    <source>
        <strain evidence="3">TAU-MAC 1115</strain>
    </source>
</reference>
<evidence type="ECO:0000259" key="2">
    <source>
        <dbReference type="Pfam" id="PF00857"/>
    </source>
</evidence>
<dbReference type="RefSeq" id="WP_215607769.1">
    <property type="nucleotide sequence ID" value="NZ_JADOES010000006.1"/>
</dbReference>
<keyword evidence="4" id="KW-1185">Reference proteome</keyword>
<dbReference type="Proteomes" id="UP000717364">
    <property type="component" value="Unassembled WGS sequence"/>
</dbReference>
<reference evidence="3" key="2">
    <citation type="journal article" date="2021" name="Mar. Drugs">
        <title>Genome Reduction and Secondary Metabolism of the Marine Sponge-Associated Cyanobacterium Leptothoe.</title>
        <authorList>
            <person name="Konstantinou D."/>
            <person name="Popin R.V."/>
            <person name="Fewer D.P."/>
            <person name="Sivonen K."/>
            <person name="Gkelis S."/>
        </authorList>
    </citation>
    <scope>NUCLEOTIDE SEQUENCE</scope>
    <source>
        <strain evidence="3">TAU-MAC 1115</strain>
    </source>
</reference>
<dbReference type="Gene3D" id="3.40.50.850">
    <property type="entry name" value="Isochorismatase-like"/>
    <property type="match status" value="1"/>
</dbReference>
<name>A0A947GH22_9CYAN</name>
<dbReference type="InterPro" id="IPR000868">
    <property type="entry name" value="Isochorismatase-like_dom"/>
</dbReference>
<dbReference type="InterPro" id="IPR050272">
    <property type="entry name" value="Isochorismatase-like_hydrls"/>
</dbReference>
<protein>
    <submittedName>
        <fullName evidence="3">Cysteine hydrolase</fullName>
    </submittedName>
</protein>
<dbReference type="EMBL" id="JADOES010000006">
    <property type="protein sequence ID" value="MBT9314694.1"/>
    <property type="molecule type" value="Genomic_DNA"/>
</dbReference>
<dbReference type="CDD" id="cd00431">
    <property type="entry name" value="cysteine_hydrolases"/>
    <property type="match status" value="1"/>
</dbReference>
<dbReference type="PANTHER" id="PTHR43540:SF16">
    <property type="entry name" value="ISOCHORISMATASE-LIKE DOMAIN-CONTAINING PROTEIN"/>
    <property type="match status" value="1"/>
</dbReference>
<proteinExistence type="predicted"/>
<evidence type="ECO:0000256" key="1">
    <source>
        <dbReference type="ARBA" id="ARBA00022801"/>
    </source>
</evidence>
<sequence>MNANNTALLLIGFQNDYYASDGILNGVIEASAKASNTVRNTIQLIQGLVETPALIISAPIFFTKGYEELVDPVGILNTIKEVGAFQACGKGSQTIEELSPFQDRILEVPGKRGLNAFVNTNLDHVLQQRNIRNLVLAGAVTSICIDSTGRSAYEKGYYVSVLSDCISARTVFEQEFYIENVFPLYANTLTSVELLEQLSAKAA</sequence>
<keyword evidence="1 3" id="KW-0378">Hydrolase</keyword>
<dbReference type="AlphaFoldDB" id="A0A947GH22"/>
<dbReference type="SUPFAM" id="SSF52499">
    <property type="entry name" value="Isochorismatase-like hydrolases"/>
    <property type="match status" value="1"/>
</dbReference>
<dbReference type="PANTHER" id="PTHR43540">
    <property type="entry name" value="PEROXYUREIDOACRYLATE/UREIDOACRYLATE AMIDOHYDROLASE-RELATED"/>
    <property type="match status" value="1"/>
</dbReference>
<organism evidence="3 4">
    <name type="scientific">Leptothoe spongobia TAU-MAC 1115</name>
    <dbReference type="NCBI Taxonomy" id="1967444"/>
    <lineage>
        <taxon>Bacteria</taxon>
        <taxon>Bacillati</taxon>
        <taxon>Cyanobacteriota</taxon>
        <taxon>Cyanophyceae</taxon>
        <taxon>Nodosilineales</taxon>
        <taxon>Cymatolegaceae</taxon>
        <taxon>Leptothoe</taxon>
        <taxon>Leptothoe spongobia</taxon>
    </lineage>
</organism>
<accession>A0A947GH22</accession>
<gene>
    <name evidence="3" type="ORF">IXB50_04580</name>
</gene>
<dbReference type="InterPro" id="IPR036380">
    <property type="entry name" value="Isochorismatase-like_sf"/>
</dbReference>
<evidence type="ECO:0000313" key="4">
    <source>
        <dbReference type="Proteomes" id="UP000717364"/>
    </source>
</evidence>
<comment type="caution">
    <text evidence="3">The sequence shown here is derived from an EMBL/GenBank/DDBJ whole genome shotgun (WGS) entry which is preliminary data.</text>
</comment>